<reference evidence="2" key="1">
    <citation type="journal article" date="2020" name="Fungal Divers.">
        <title>Resolving the Mortierellaceae phylogeny through synthesis of multi-gene phylogenetics and phylogenomics.</title>
        <authorList>
            <person name="Vandepol N."/>
            <person name="Liber J."/>
            <person name="Desiro A."/>
            <person name="Na H."/>
            <person name="Kennedy M."/>
            <person name="Barry K."/>
            <person name="Grigoriev I.V."/>
            <person name="Miller A.N."/>
            <person name="O'Donnell K."/>
            <person name="Stajich J.E."/>
            <person name="Bonito G."/>
        </authorList>
    </citation>
    <scope>NUCLEOTIDE SEQUENCE</scope>
    <source>
        <strain evidence="2">NRRL 2769</strain>
    </source>
</reference>
<dbReference type="Proteomes" id="UP000703661">
    <property type="component" value="Unassembled WGS sequence"/>
</dbReference>
<feature type="transmembrane region" description="Helical" evidence="1">
    <location>
        <begin position="116"/>
        <end position="137"/>
    </location>
</feature>
<feature type="non-terminal residue" evidence="2">
    <location>
        <position position="1"/>
    </location>
</feature>
<keyword evidence="1" id="KW-0472">Membrane</keyword>
<feature type="transmembrane region" description="Helical" evidence="1">
    <location>
        <begin position="149"/>
        <end position="168"/>
    </location>
</feature>
<feature type="transmembrane region" description="Helical" evidence="1">
    <location>
        <begin position="50"/>
        <end position="72"/>
    </location>
</feature>
<name>A0A9P6MM97_9FUNG</name>
<keyword evidence="1" id="KW-1133">Transmembrane helix</keyword>
<proteinExistence type="predicted"/>
<feature type="transmembrane region" description="Helical" evidence="1">
    <location>
        <begin position="20"/>
        <end position="38"/>
    </location>
</feature>
<keyword evidence="1" id="KW-0812">Transmembrane</keyword>
<protein>
    <submittedName>
        <fullName evidence="2">Uncharacterized protein</fullName>
    </submittedName>
</protein>
<keyword evidence="3" id="KW-1185">Reference proteome</keyword>
<comment type="caution">
    <text evidence="2">The sequence shown here is derived from an EMBL/GenBank/DDBJ whole genome shotgun (WGS) entry which is preliminary data.</text>
</comment>
<dbReference type="EMBL" id="JAAAID010002343">
    <property type="protein sequence ID" value="KAG0007459.1"/>
    <property type="molecule type" value="Genomic_DNA"/>
</dbReference>
<accession>A0A9P6MM97</accession>
<evidence type="ECO:0000313" key="3">
    <source>
        <dbReference type="Proteomes" id="UP000703661"/>
    </source>
</evidence>
<feature type="transmembrane region" description="Helical" evidence="1">
    <location>
        <begin position="92"/>
        <end position="111"/>
    </location>
</feature>
<dbReference type="AlphaFoldDB" id="A0A9P6MM97"/>
<evidence type="ECO:0000313" key="2">
    <source>
        <dbReference type="EMBL" id="KAG0007459.1"/>
    </source>
</evidence>
<organism evidence="2 3">
    <name type="scientific">Entomortierella chlamydospora</name>
    <dbReference type="NCBI Taxonomy" id="101097"/>
    <lineage>
        <taxon>Eukaryota</taxon>
        <taxon>Fungi</taxon>
        <taxon>Fungi incertae sedis</taxon>
        <taxon>Mucoromycota</taxon>
        <taxon>Mortierellomycotina</taxon>
        <taxon>Mortierellomycetes</taxon>
        <taxon>Mortierellales</taxon>
        <taxon>Mortierellaceae</taxon>
        <taxon>Entomortierella</taxon>
    </lineage>
</organism>
<gene>
    <name evidence="2" type="ORF">BGZ80_004638</name>
</gene>
<evidence type="ECO:0000256" key="1">
    <source>
        <dbReference type="SAM" id="Phobius"/>
    </source>
</evidence>
<sequence length="202" mass="23220">IYIGSICAKFITDNDDDTDLMKLILVTVNILGFVLISFGRHINLYKVFRLKIILIVIYLVLLAGIVMNYNIMVIRFRDPDNQTPYNFNVDNLTLAMTLLSDFMFLMVYIFFTSRKILMLTVVLIVLEAVVFGVSFTLGSDDVIDTVNLSTSMITLLFSIVFWSGETVLSTPRNRFRHFYEDLDMQNLNPGDEEKRVEDLETA</sequence>